<organism evidence="3 4">
    <name type="scientific">Comamonas sediminis</name>
    <dbReference type="NCBI Taxonomy" id="1783360"/>
    <lineage>
        <taxon>Bacteria</taxon>
        <taxon>Pseudomonadati</taxon>
        <taxon>Pseudomonadota</taxon>
        <taxon>Betaproteobacteria</taxon>
        <taxon>Burkholderiales</taxon>
        <taxon>Comamonadaceae</taxon>
        <taxon>Comamonas</taxon>
    </lineage>
</organism>
<evidence type="ECO:0000256" key="2">
    <source>
        <dbReference type="SAM" id="SignalP"/>
    </source>
</evidence>
<accession>A0ABV4B1G8</accession>
<protein>
    <submittedName>
        <fullName evidence="3">Bug family tripartite tricarboxylate transporter substrate binding protein</fullName>
    </submittedName>
</protein>
<dbReference type="PANTHER" id="PTHR42928">
    <property type="entry name" value="TRICARBOXYLATE-BINDING PROTEIN"/>
    <property type="match status" value="1"/>
</dbReference>
<dbReference type="SUPFAM" id="SSF53850">
    <property type="entry name" value="Periplasmic binding protein-like II"/>
    <property type="match status" value="1"/>
</dbReference>
<dbReference type="PIRSF" id="PIRSF017082">
    <property type="entry name" value="YflP"/>
    <property type="match status" value="1"/>
</dbReference>
<dbReference type="Pfam" id="PF03401">
    <property type="entry name" value="TctC"/>
    <property type="match status" value="1"/>
</dbReference>
<name>A0ABV4B1G8_9BURK</name>
<proteinExistence type="inferred from homology"/>
<dbReference type="Gene3D" id="3.40.190.150">
    <property type="entry name" value="Bordetella uptake gene, domain 1"/>
    <property type="match status" value="1"/>
</dbReference>
<dbReference type="PANTHER" id="PTHR42928:SF5">
    <property type="entry name" value="BLR1237 PROTEIN"/>
    <property type="match status" value="1"/>
</dbReference>
<dbReference type="EMBL" id="JBGBDC010000003">
    <property type="protein sequence ID" value="MEY2251269.1"/>
    <property type="molecule type" value="Genomic_DNA"/>
</dbReference>
<evidence type="ECO:0000313" key="3">
    <source>
        <dbReference type="EMBL" id="MEY2251269.1"/>
    </source>
</evidence>
<comment type="caution">
    <text evidence="3">The sequence shown here is derived from an EMBL/GenBank/DDBJ whole genome shotgun (WGS) entry which is preliminary data.</text>
</comment>
<sequence>MKTKTTPHAMLRRKITQGLTLGLALGAGWASAPALAQGAYPTKPVTLMVGFPPGGQTDFAARVISNSLAANLGQGVVIENKAGVNGNLGSADIMRSAPDGYRMLVGNGSMTVTPHVFPTLGIVDPTKFVPVGILLQSPLVLVVPAASPVKDFAQFAALVKERAKAGKGVDYGTPGAGSLVHVTTELMRERLGSPAMNHVPYKGSGPAVIDLMAGRIEAMFDATSVFDPYIKSGKVRPILVTSSSRVASLPDVPTPAEVGLKDFEIISFIGMYGPPGTRPEVVQKLNAAINTVLKEPAVIRSFQERGDQPGGGTPEQLDAMTRAQYKLWGDVVKANKIHAE</sequence>
<keyword evidence="2" id="KW-0732">Signal</keyword>
<gene>
    <name evidence="3" type="ORF">AB7A72_09645</name>
</gene>
<feature type="chain" id="PRO_5046122312" evidence="2">
    <location>
        <begin position="37"/>
        <end position="340"/>
    </location>
</feature>
<comment type="similarity">
    <text evidence="1">Belongs to the UPF0065 (bug) family.</text>
</comment>
<evidence type="ECO:0000256" key="1">
    <source>
        <dbReference type="ARBA" id="ARBA00006987"/>
    </source>
</evidence>
<keyword evidence="4" id="KW-1185">Reference proteome</keyword>
<dbReference type="Proteomes" id="UP001562178">
    <property type="component" value="Unassembled WGS sequence"/>
</dbReference>
<dbReference type="CDD" id="cd07012">
    <property type="entry name" value="PBP2_Bug_TTT"/>
    <property type="match status" value="1"/>
</dbReference>
<dbReference type="Gene3D" id="3.40.190.10">
    <property type="entry name" value="Periplasmic binding protein-like II"/>
    <property type="match status" value="1"/>
</dbReference>
<feature type="signal peptide" evidence="2">
    <location>
        <begin position="1"/>
        <end position="36"/>
    </location>
</feature>
<dbReference type="RefSeq" id="WP_312412246.1">
    <property type="nucleotide sequence ID" value="NZ_CP191350.1"/>
</dbReference>
<dbReference type="InterPro" id="IPR042100">
    <property type="entry name" value="Bug_dom1"/>
</dbReference>
<reference evidence="3 4" key="1">
    <citation type="journal article" date="2016" name="Int. J. Syst. Evol. Microbiol.">
        <title>Description of Comamonas sediminis sp. nov., isolated from lagoon sediments.</title>
        <authorList>
            <person name="Subhash Y."/>
            <person name="Bang J.J."/>
            <person name="You T.H."/>
            <person name="Lee S.S."/>
        </authorList>
    </citation>
    <scope>NUCLEOTIDE SEQUENCE [LARGE SCALE GENOMIC DNA]</scope>
    <source>
        <strain evidence="3 4">JCM 31169</strain>
    </source>
</reference>
<evidence type="ECO:0000313" key="4">
    <source>
        <dbReference type="Proteomes" id="UP001562178"/>
    </source>
</evidence>
<dbReference type="InterPro" id="IPR005064">
    <property type="entry name" value="BUG"/>
</dbReference>